<evidence type="ECO:0000256" key="4">
    <source>
        <dbReference type="ARBA" id="ARBA00022989"/>
    </source>
</evidence>
<keyword evidence="4 7" id="KW-1133">Transmembrane helix</keyword>
<evidence type="ECO:0000256" key="2">
    <source>
        <dbReference type="ARBA" id="ARBA00022475"/>
    </source>
</evidence>
<reference evidence="9" key="1">
    <citation type="submission" date="2021-05" db="EMBL/GenBank/DDBJ databases">
        <title>Complete genome sequence of the cellulolytic planctomycete Telmatocola sphagniphila SP2T and characterization of the first cellulase from planctomycetes.</title>
        <authorList>
            <person name="Rakitin A.L."/>
            <person name="Beletsky A.V."/>
            <person name="Naumoff D.G."/>
            <person name="Kulichevskaya I.S."/>
            <person name="Mardanov A.V."/>
            <person name="Ravin N.V."/>
            <person name="Dedysh S.N."/>
        </authorList>
    </citation>
    <scope>NUCLEOTIDE SEQUENCE</scope>
    <source>
        <strain evidence="9">SP2T</strain>
    </source>
</reference>
<dbReference type="GO" id="GO:0015031">
    <property type="term" value="P:protein transport"/>
    <property type="evidence" value="ECO:0007669"/>
    <property type="project" value="UniProtKB-KW"/>
</dbReference>
<keyword evidence="3 7" id="KW-0812">Transmembrane</keyword>
<dbReference type="Proteomes" id="UP000676194">
    <property type="component" value="Chromosome"/>
</dbReference>
<gene>
    <name evidence="9" type="ORF">KIH39_04035</name>
</gene>
<evidence type="ECO:0000256" key="6">
    <source>
        <dbReference type="RuleBase" id="RU004057"/>
    </source>
</evidence>
<keyword evidence="6" id="KW-0813">Transport</keyword>
<dbReference type="InterPro" id="IPR002898">
    <property type="entry name" value="MotA_ExbB_proton_chnl"/>
</dbReference>
<dbReference type="RefSeq" id="WP_213497984.1">
    <property type="nucleotide sequence ID" value="NZ_CP074694.1"/>
</dbReference>
<dbReference type="AlphaFoldDB" id="A0A8E6EU05"/>
<keyword evidence="10" id="KW-1185">Reference proteome</keyword>
<dbReference type="GO" id="GO:0005886">
    <property type="term" value="C:plasma membrane"/>
    <property type="evidence" value="ECO:0007669"/>
    <property type="project" value="UniProtKB-SubCell"/>
</dbReference>
<proteinExistence type="inferred from homology"/>
<dbReference type="PROSITE" id="PS51257">
    <property type="entry name" value="PROKAR_LIPOPROTEIN"/>
    <property type="match status" value="1"/>
</dbReference>
<sequence length="174" mass="19436">MRPFIIRQLLPTILVLLPLFGAALVACALPPDARHDYLKRIKNSGMDWLILSLGAILFLVQISLSWKALRWKEHNFDESADRWLNHLAQAAEWFPLLGLLGTVAAILQTFNSINGPVVTPQEIIRKYAPAITATGSGLLMALLNILPTWIVSLGRDIIRSMAGNPEEEKWGYLK</sequence>
<dbReference type="Pfam" id="PF01618">
    <property type="entry name" value="MotA_ExbB"/>
    <property type="match status" value="1"/>
</dbReference>
<evidence type="ECO:0000259" key="8">
    <source>
        <dbReference type="Pfam" id="PF01618"/>
    </source>
</evidence>
<evidence type="ECO:0000256" key="1">
    <source>
        <dbReference type="ARBA" id="ARBA00004651"/>
    </source>
</evidence>
<comment type="subcellular location">
    <subcellularLocation>
        <location evidence="1">Cell membrane</location>
        <topology evidence="1">Multi-pass membrane protein</topology>
    </subcellularLocation>
    <subcellularLocation>
        <location evidence="6">Membrane</location>
        <topology evidence="6">Multi-pass membrane protein</topology>
    </subcellularLocation>
</comment>
<keyword evidence="5 7" id="KW-0472">Membrane</keyword>
<evidence type="ECO:0000256" key="5">
    <source>
        <dbReference type="ARBA" id="ARBA00023136"/>
    </source>
</evidence>
<feature type="transmembrane region" description="Helical" evidence="7">
    <location>
        <begin position="130"/>
        <end position="151"/>
    </location>
</feature>
<protein>
    <submittedName>
        <fullName evidence="9">MotA/TolQ/ExbB proton channel family protein</fullName>
    </submittedName>
</protein>
<evidence type="ECO:0000256" key="3">
    <source>
        <dbReference type="ARBA" id="ARBA00022692"/>
    </source>
</evidence>
<accession>A0A8E6EU05</accession>
<dbReference type="KEGG" id="tsph:KIH39_04035"/>
<organism evidence="9 10">
    <name type="scientific">Telmatocola sphagniphila</name>
    <dbReference type="NCBI Taxonomy" id="1123043"/>
    <lineage>
        <taxon>Bacteria</taxon>
        <taxon>Pseudomonadati</taxon>
        <taxon>Planctomycetota</taxon>
        <taxon>Planctomycetia</taxon>
        <taxon>Gemmatales</taxon>
        <taxon>Gemmataceae</taxon>
    </lineage>
</organism>
<evidence type="ECO:0000313" key="9">
    <source>
        <dbReference type="EMBL" id="QVL33094.1"/>
    </source>
</evidence>
<dbReference type="EMBL" id="CP074694">
    <property type="protein sequence ID" value="QVL33094.1"/>
    <property type="molecule type" value="Genomic_DNA"/>
</dbReference>
<feature type="domain" description="MotA/TolQ/ExbB proton channel" evidence="8">
    <location>
        <begin position="74"/>
        <end position="144"/>
    </location>
</feature>
<comment type="similarity">
    <text evidence="6">Belongs to the exbB/tolQ family.</text>
</comment>
<feature type="transmembrane region" description="Helical" evidence="7">
    <location>
        <begin position="48"/>
        <end position="69"/>
    </location>
</feature>
<evidence type="ECO:0000256" key="7">
    <source>
        <dbReference type="SAM" id="Phobius"/>
    </source>
</evidence>
<keyword evidence="6" id="KW-0653">Protein transport</keyword>
<evidence type="ECO:0000313" key="10">
    <source>
        <dbReference type="Proteomes" id="UP000676194"/>
    </source>
</evidence>
<feature type="transmembrane region" description="Helical" evidence="7">
    <location>
        <begin position="90"/>
        <end position="110"/>
    </location>
</feature>
<keyword evidence="2" id="KW-1003">Cell membrane</keyword>
<name>A0A8E6EU05_9BACT</name>